<evidence type="ECO:0000259" key="7">
    <source>
        <dbReference type="Pfam" id="PF06560"/>
    </source>
</evidence>
<dbReference type="SUPFAM" id="SSF51182">
    <property type="entry name" value="RmlC-like cupins"/>
    <property type="match status" value="1"/>
</dbReference>
<evidence type="ECO:0000256" key="4">
    <source>
        <dbReference type="ARBA" id="ARBA00022432"/>
    </source>
</evidence>
<dbReference type="InterPro" id="IPR011051">
    <property type="entry name" value="RmlC_Cupin_sf"/>
</dbReference>
<dbReference type="Pfam" id="PF06560">
    <property type="entry name" value="GPI"/>
    <property type="match status" value="1"/>
</dbReference>
<evidence type="ECO:0000256" key="3">
    <source>
        <dbReference type="ARBA" id="ARBA00011952"/>
    </source>
</evidence>
<dbReference type="GO" id="GO:0005737">
    <property type="term" value="C:cytoplasm"/>
    <property type="evidence" value="ECO:0007669"/>
    <property type="project" value="InterPro"/>
</dbReference>
<dbReference type="EC" id="5.3.1.9" evidence="3"/>
<evidence type="ECO:0000256" key="6">
    <source>
        <dbReference type="ARBA" id="ARBA00029321"/>
    </source>
</evidence>
<comment type="catalytic activity">
    <reaction evidence="6">
        <text>alpha-D-glucose 6-phosphate = beta-D-fructose 6-phosphate</text>
        <dbReference type="Rhea" id="RHEA:11816"/>
        <dbReference type="ChEBI" id="CHEBI:57634"/>
        <dbReference type="ChEBI" id="CHEBI:58225"/>
        <dbReference type="EC" id="5.3.1.9"/>
    </reaction>
</comment>
<dbReference type="InterPro" id="IPR010551">
    <property type="entry name" value="G6P_isomerase_prok"/>
</dbReference>
<comment type="pathway">
    <text evidence="1">Carbohydrate degradation; glycolysis; D-glyceraldehyde 3-phosphate and glycerone phosphate from D-glucose: step 2/4.</text>
</comment>
<sequence>MIFPNLIKGAVPDIRSLSDLGEVLYDQEWARSTGNFGAYYMYRGLAATENDRQNMIGNELRYDITIIPHKMLGMEFPKTYGHEHSLVPEAHGLTYAEIYEVLEGEAYYLLQKQKAGSIKNLYVVHAKQGEKCIIPPNYGHVTINASSRELKMANWMARNSKSNYSIFEAMRGAGYYATSSNPIPRIDTPIDWIRNENYQAVPELKIHQAKDFNSLLKQFKIDPDEPMYSLVNKFKALDFLKNPQKYEWNI</sequence>
<dbReference type="GO" id="GO:0006096">
    <property type="term" value="P:glycolytic process"/>
    <property type="evidence" value="ECO:0007669"/>
    <property type="project" value="UniProtKB-UniPathway"/>
</dbReference>
<keyword evidence="5" id="KW-0324">Glycolysis</keyword>
<evidence type="ECO:0000313" key="8">
    <source>
        <dbReference type="EMBL" id="PIQ74429.1"/>
    </source>
</evidence>
<dbReference type="GO" id="GO:0004347">
    <property type="term" value="F:glucose-6-phosphate isomerase activity"/>
    <property type="evidence" value="ECO:0007669"/>
    <property type="project" value="UniProtKB-EC"/>
</dbReference>
<dbReference type="Gene3D" id="2.60.120.10">
    <property type="entry name" value="Jelly Rolls"/>
    <property type="match status" value="1"/>
</dbReference>
<gene>
    <name evidence="8" type="ORF">COV85_02150</name>
</gene>
<dbReference type="Proteomes" id="UP000231550">
    <property type="component" value="Unassembled WGS sequence"/>
</dbReference>
<dbReference type="EMBL" id="PCVN01000052">
    <property type="protein sequence ID" value="PIQ74429.1"/>
    <property type="molecule type" value="Genomic_DNA"/>
</dbReference>
<evidence type="ECO:0000313" key="9">
    <source>
        <dbReference type="Proteomes" id="UP000231550"/>
    </source>
</evidence>
<evidence type="ECO:0000256" key="2">
    <source>
        <dbReference type="ARBA" id="ARBA00006542"/>
    </source>
</evidence>
<dbReference type="AlphaFoldDB" id="A0A2H0KQL8"/>
<comment type="caution">
    <text evidence="8">The sequence shown here is derived from an EMBL/GenBank/DDBJ whole genome shotgun (WGS) entry which is preliminary data.</text>
</comment>
<feature type="domain" description="Glucose-6-phosphate isomerase prokaryote" evidence="7">
    <location>
        <begin position="16"/>
        <end position="180"/>
    </location>
</feature>
<dbReference type="UniPathway" id="UPA00109">
    <property type="reaction ID" value="UER00181"/>
</dbReference>
<evidence type="ECO:0000256" key="1">
    <source>
        <dbReference type="ARBA" id="ARBA00004926"/>
    </source>
</evidence>
<name>A0A2H0KQL8_9BACT</name>
<dbReference type="InterPro" id="IPR014710">
    <property type="entry name" value="RmlC-like_jellyroll"/>
</dbReference>
<proteinExistence type="inferred from homology"/>
<reference evidence="8 9" key="1">
    <citation type="submission" date="2017-09" db="EMBL/GenBank/DDBJ databases">
        <title>Depth-based differentiation of microbial function through sediment-hosted aquifers and enrichment of novel symbionts in the deep terrestrial subsurface.</title>
        <authorList>
            <person name="Probst A.J."/>
            <person name="Ladd B."/>
            <person name="Jarett J.K."/>
            <person name="Geller-Mcgrath D.E."/>
            <person name="Sieber C.M."/>
            <person name="Emerson J.B."/>
            <person name="Anantharaman K."/>
            <person name="Thomas B.C."/>
            <person name="Malmstrom R."/>
            <person name="Stieglmeier M."/>
            <person name="Klingl A."/>
            <person name="Woyke T."/>
            <person name="Ryan C.M."/>
            <person name="Banfield J.F."/>
        </authorList>
    </citation>
    <scope>NUCLEOTIDE SEQUENCE [LARGE SCALE GENOMIC DNA]</scope>
    <source>
        <strain evidence="8">CG11_big_fil_rev_8_21_14_0_20_44_10</strain>
    </source>
</reference>
<dbReference type="CDD" id="cd02218">
    <property type="entry name" value="cupin_PGI"/>
    <property type="match status" value="1"/>
</dbReference>
<comment type="similarity">
    <text evidence="2">Belongs to the archaeal-type GPI family.</text>
</comment>
<evidence type="ECO:0000256" key="5">
    <source>
        <dbReference type="ARBA" id="ARBA00023152"/>
    </source>
</evidence>
<dbReference type="GO" id="GO:0006094">
    <property type="term" value="P:gluconeogenesis"/>
    <property type="evidence" value="ECO:0007669"/>
    <property type="project" value="UniProtKB-KW"/>
</dbReference>
<keyword evidence="8" id="KW-0413">Isomerase</keyword>
<organism evidence="8 9">
    <name type="scientific">Candidatus Portnoybacteria bacterium CG11_big_fil_rev_8_21_14_0_20_44_10</name>
    <dbReference type="NCBI Taxonomy" id="1974818"/>
    <lineage>
        <taxon>Bacteria</taxon>
        <taxon>Candidatus Portnoyibacteriota</taxon>
    </lineage>
</organism>
<accession>A0A2H0KQL8</accession>
<protein>
    <recommendedName>
        <fullName evidence="3">glucose-6-phosphate isomerase</fullName>
        <ecNumber evidence="3">5.3.1.9</ecNumber>
    </recommendedName>
</protein>
<keyword evidence="4" id="KW-0312">Gluconeogenesis</keyword>